<evidence type="ECO:0000256" key="2">
    <source>
        <dbReference type="ARBA" id="ARBA00022801"/>
    </source>
</evidence>
<dbReference type="InterPro" id="IPR006684">
    <property type="entry name" value="YbgC/YbaW"/>
</dbReference>
<dbReference type="EMBL" id="JAMBPX010000002">
    <property type="protein sequence ID" value="MDG0858525.1"/>
    <property type="molecule type" value="Genomic_DNA"/>
</dbReference>
<dbReference type="InterPro" id="IPR006683">
    <property type="entry name" value="Thioestr_dom"/>
</dbReference>
<dbReference type="GO" id="GO:0047617">
    <property type="term" value="F:fatty acyl-CoA hydrolase activity"/>
    <property type="evidence" value="ECO:0007669"/>
    <property type="project" value="TreeGrafter"/>
</dbReference>
<dbReference type="Gene3D" id="3.10.129.10">
    <property type="entry name" value="Hotdog Thioesterase"/>
    <property type="match status" value="1"/>
</dbReference>
<proteinExistence type="inferred from homology"/>
<dbReference type="InterPro" id="IPR050563">
    <property type="entry name" value="4-hydroxybenzoyl-CoA_TE"/>
</dbReference>
<dbReference type="PANTHER" id="PTHR31793">
    <property type="entry name" value="4-HYDROXYBENZOYL-COA THIOESTERASE FAMILY MEMBER"/>
    <property type="match status" value="1"/>
</dbReference>
<evidence type="ECO:0000313" key="4">
    <source>
        <dbReference type="EMBL" id="MDG0858525.1"/>
    </source>
</evidence>
<dbReference type="InterPro" id="IPR029069">
    <property type="entry name" value="HotDog_dom_sf"/>
</dbReference>
<dbReference type="PANTHER" id="PTHR31793:SF27">
    <property type="entry name" value="NOVEL THIOESTERASE SUPERFAMILY DOMAIN AND SAPOSIN A-TYPE DOMAIN CONTAINING PROTEIN (0610012H03RIK)"/>
    <property type="match status" value="1"/>
</dbReference>
<keyword evidence="2" id="KW-0378">Hydrolase</keyword>
<comment type="similarity">
    <text evidence="1">Belongs to the 4-hydroxybenzoyl-CoA thioesterase family.</text>
</comment>
<gene>
    <name evidence="4" type="ORF">M4L21_04215</name>
</gene>
<evidence type="ECO:0000256" key="1">
    <source>
        <dbReference type="ARBA" id="ARBA00005953"/>
    </source>
</evidence>
<evidence type="ECO:0000259" key="3">
    <source>
        <dbReference type="Pfam" id="PF03061"/>
    </source>
</evidence>
<dbReference type="CDD" id="cd00586">
    <property type="entry name" value="4HBT"/>
    <property type="match status" value="1"/>
</dbReference>
<dbReference type="AlphaFoldDB" id="A0A9X4R0W3"/>
<dbReference type="Pfam" id="PF03061">
    <property type="entry name" value="4HBT"/>
    <property type="match status" value="1"/>
</dbReference>
<dbReference type="SUPFAM" id="SSF54637">
    <property type="entry name" value="Thioesterase/thiol ester dehydrase-isomerase"/>
    <property type="match status" value="1"/>
</dbReference>
<comment type="caution">
    <text evidence="4">The sequence shown here is derived from an EMBL/GenBank/DDBJ whole genome shotgun (WGS) entry which is preliminary data.</text>
</comment>
<protein>
    <submittedName>
        <fullName evidence="4">Acyl-CoA thioesterase</fullName>
    </submittedName>
</protein>
<dbReference type="Proteomes" id="UP001152302">
    <property type="component" value="Unassembled WGS sequence"/>
</dbReference>
<dbReference type="RefSeq" id="WP_277580638.1">
    <property type="nucleotide sequence ID" value="NZ_JAMBPV010000002.1"/>
</dbReference>
<accession>A0A9X4R0W3</accession>
<name>A0A9X4R0W3_9STAP</name>
<organism evidence="4 5">
    <name type="scientific">Staphylococcus equorum</name>
    <dbReference type="NCBI Taxonomy" id="246432"/>
    <lineage>
        <taxon>Bacteria</taxon>
        <taxon>Bacillati</taxon>
        <taxon>Bacillota</taxon>
        <taxon>Bacilli</taxon>
        <taxon>Bacillales</taxon>
        <taxon>Staphylococcaceae</taxon>
        <taxon>Staphylococcus</taxon>
    </lineage>
</organism>
<feature type="domain" description="Thioesterase" evidence="3">
    <location>
        <begin position="18"/>
        <end position="102"/>
    </location>
</feature>
<reference evidence="4" key="1">
    <citation type="submission" date="2022-05" db="EMBL/GenBank/DDBJ databases">
        <title>Comparative genomics of Staphylococcus equorum isolates.</title>
        <authorList>
            <person name="Luelf R.H."/>
        </authorList>
    </citation>
    <scope>NUCLEOTIDE SEQUENCE</scope>
    <source>
        <strain evidence="4">TMW 2.2343</strain>
    </source>
</reference>
<evidence type="ECO:0000313" key="5">
    <source>
        <dbReference type="Proteomes" id="UP001152302"/>
    </source>
</evidence>
<sequence length="159" mass="18752">MIYSMTKIESRYQETDQMGVIYHGNYPTWFEVARTDYISKLGFSYKDMEDAGIISPVTEIDIKYIKSITYPEKVTVKTWVDKYSRLRYVYRYEIFNEAGELATTGSTTLTCIKKEDFKPIRLDKYFPEWHTAYLDVDQRNKVGETLELVRGVSLNDAFR</sequence>
<dbReference type="NCBIfam" id="TIGR00051">
    <property type="entry name" value="YbgC/FadM family acyl-CoA thioesterase"/>
    <property type="match status" value="1"/>
</dbReference>
<dbReference type="NCBIfam" id="NF047424">
    <property type="entry name" value="MenI_Staph"/>
    <property type="match status" value="1"/>
</dbReference>